<evidence type="ECO:0000313" key="2">
    <source>
        <dbReference type="Proteomes" id="UP001626550"/>
    </source>
</evidence>
<proteinExistence type="predicted"/>
<comment type="caution">
    <text evidence="1">The sequence shown here is derived from an EMBL/GenBank/DDBJ whole genome shotgun (WGS) entry which is preliminary data.</text>
</comment>
<dbReference type="AlphaFoldDB" id="A0ABD2QNG4"/>
<organism evidence="1 2">
    <name type="scientific">Cichlidogyrus casuarinus</name>
    <dbReference type="NCBI Taxonomy" id="1844966"/>
    <lineage>
        <taxon>Eukaryota</taxon>
        <taxon>Metazoa</taxon>
        <taxon>Spiralia</taxon>
        <taxon>Lophotrochozoa</taxon>
        <taxon>Platyhelminthes</taxon>
        <taxon>Monogenea</taxon>
        <taxon>Monopisthocotylea</taxon>
        <taxon>Dactylogyridea</taxon>
        <taxon>Ancyrocephalidae</taxon>
        <taxon>Cichlidogyrus</taxon>
    </lineage>
</organism>
<accession>A0ABD2QNG4</accession>
<reference evidence="1 2" key="1">
    <citation type="submission" date="2024-11" db="EMBL/GenBank/DDBJ databases">
        <title>Adaptive evolution of stress response genes in parasites aligns with host niche diversity.</title>
        <authorList>
            <person name="Hahn C."/>
            <person name="Resl P."/>
        </authorList>
    </citation>
    <scope>NUCLEOTIDE SEQUENCE [LARGE SCALE GENOMIC DNA]</scope>
    <source>
        <strain evidence="1">EGGRZ-B1_66</strain>
        <tissue evidence="1">Body</tissue>
    </source>
</reference>
<keyword evidence="2" id="KW-1185">Reference proteome</keyword>
<protein>
    <submittedName>
        <fullName evidence="1">Uncharacterized protein</fullName>
    </submittedName>
</protein>
<dbReference type="Proteomes" id="UP001626550">
    <property type="component" value="Unassembled WGS sequence"/>
</dbReference>
<dbReference type="EMBL" id="JBJKFK010000013">
    <property type="protein sequence ID" value="KAL3321062.1"/>
    <property type="molecule type" value="Genomic_DNA"/>
</dbReference>
<evidence type="ECO:0000313" key="1">
    <source>
        <dbReference type="EMBL" id="KAL3321062.1"/>
    </source>
</evidence>
<name>A0ABD2QNG4_9PLAT</name>
<gene>
    <name evidence="1" type="ORF">Ciccas_000264</name>
</gene>
<sequence length="144" mass="16703">MSLLSWLDEAFNGPESCKSLFRNNPYNVLFARMCYLMLSVSNQKPPDSYPQQKWHLIWEQAATWFETNSIGCYLNPESALVGDIYLRCATRLILLMEKTDCPSPHMIEQALCYFKKAQCIYEPVASIYPLHYSRLEKVQSYLGS</sequence>